<dbReference type="SUPFAM" id="SSF46689">
    <property type="entry name" value="Homeodomain-like"/>
    <property type="match status" value="1"/>
</dbReference>
<dbReference type="PROSITE" id="PS50977">
    <property type="entry name" value="HTH_TETR_2"/>
    <property type="match status" value="1"/>
</dbReference>
<evidence type="ECO:0000259" key="5">
    <source>
        <dbReference type="PROSITE" id="PS50977"/>
    </source>
</evidence>
<dbReference type="Proteomes" id="UP000436822">
    <property type="component" value="Unassembled WGS sequence"/>
</dbReference>
<dbReference type="EMBL" id="BLJE01000007">
    <property type="protein sequence ID" value="GFE67009.1"/>
    <property type="molecule type" value="Genomic_DNA"/>
</dbReference>
<comment type="caution">
    <text evidence="6">The sequence shown here is derived from an EMBL/GenBank/DDBJ whole genome shotgun (WGS) entry which is preliminary data.</text>
</comment>
<evidence type="ECO:0000256" key="4">
    <source>
        <dbReference type="PROSITE-ProRule" id="PRU00335"/>
    </source>
</evidence>
<dbReference type="GO" id="GO:0003677">
    <property type="term" value="F:DNA binding"/>
    <property type="evidence" value="ECO:0007669"/>
    <property type="project" value="UniProtKB-UniRule"/>
</dbReference>
<evidence type="ECO:0000313" key="7">
    <source>
        <dbReference type="Proteomes" id="UP000436822"/>
    </source>
</evidence>
<dbReference type="SUPFAM" id="SSF48498">
    <property type="entry name" value="Tetracyclin repressor-like, C-terminal domain"/>
    <property type="match status" value="1"/>
</dbReference>
<name>A0A6N6JNA2_9RHOB</name>
<feature type="domain" description="HTH tetR-type" evidence="5">
    <location>
        <begin position="8"/>
        <end position="68"/>
    </location>
</feature>
<evidence type="ECO:0000256" key="1">
    <source>
        <dbReference type="ARBA" id="ARBA00023015"/>
    </source>
</evidence>
<evidence type="ECO:0000256" key="3">
    <source>
        <dbReference type="ARBA" id="ARBA00023163"/>
    </source>
</evidence>
<sequence length="192" mass="20818">MAAKIERGALRDALLDEVKSVCEADGPEAVSFGRISRGLGVSSGAPFRLFASRAEIFGALIIREMSRLDAEMKAQAVDNPEVQMRGLCETYLNYAAGNPAMFRLSFSVSATTMKDRDLEALGRRIYGRVRAAVAACMPQASAETAETVAYLSWTRLHGHALLKMSGQLDDVDVSVSDKRVIDATLEEITRSA</sequence>
<feature type="DNA-binding region" description="H-T-H motif" evidence="4">
    <location>
        <begin position="31"/>
        <end position="50"/>
    </location>
</feature>
<dbReference type="Pfam" id="PF13305">
    <property type="entry name" value="TetR_C_33"/>
    <property type="match status" value="1"/>
</dbReference>
<reference evidence="6 7" key="1">
    <citation type="submission" date="2019-12" db="EMBL/GenBank/DDBJ databases">
        <title>Litoreibacter badius sp. nov., a novel bacteriochlorophyll a-containing bacterium in the genus Litoreibacter.</title>
        <authorList>
            <person name="Kanamuro M."/>
            <person name="Takabe Y."/>
            <person name="Mori K."/>
            <person name="Takaichi S."/>
            <person name="Hanada S."/>
        </authorList>
    </citation>
    <scope>NUCLEOTIDE SEQUENCE [LARGE SCALE GENOMIC DNA]</scope>
    <source>
        <strain evidence="6 7">K6</strain>
    </source>
</reference>
<dbReference type="InterPro" id="IPR009057">
    <property type="entry name" value="Homeodomain-like_sf"/>
</dbReference>
<evidence type="ECO:0000313" key="6">
    <source>
        <dbReference type="EMBL" id="GFE67009.1"/>
    </source>
</evidence>
<organism evidence="6 7">
    <name type="scientific">Litoreibacter roseus</name>
    <dbReference type="NCBI Taxonomy" id="2601869"/>
    <lineage>
        <taxon>Bacteria</taxon>
        <taxon>Pseudomonadati</taxon>
        <taxon>Pseudomonadota</taxon>
        <taxon>Alphaproteobacteria</taxon>
        <taxon>Rhodobacterales</taxon>
        <taxon>Roseobacteraceae</taxon>
        <taxon>Litoreibacter</taxon>
    </lineage>
</organism>
<protein>
    <recommendedName>
        <fullName evidence="5">HTH tetR-type domain-containing protein</fullName>
    </recommendedName>
</protein>
<dbReference type="RefSeq" id="WP_159810588.1">
    <property type="nucleotide sequence ID" value="NZ_BLJE01000007.1"/>
</dbReference>
<dbReference type="AlphaFoldDB" id="A0A6N6JNA2"/>
<dbReference type="InterPro" id="IPR001647">
    <property type="entry name" value="HTH_TetR"/>
</dbReference>
<keyword evidence="1" id="KW-0805">Transcription regulation</keyword>
<gene>
    <name evidence="6" type="ORF">KIN_40830</name>
</gene>
<keyword evidence="7" id="KW-1185">Reference proteome</keyword>
<dbReference type="InterPro" id="IPR025996">
    <property type="entry name" value="MT1864/Rv1816-like_C"/>
</dbReference>
<keyword evidence="2 4" id="KW-0238">DNA-binding</keyword>
<proteinExistence type="predicted"/>
<dbReference type="InterPro" id="IPR036271">
    <property type="entry name" value="Tet_transcr_reg_TetR-rel_C_sf"/>
</dbReference>
<accession>A0A6N6JNA2</accession>
<keyword evidence="3" id="KW-0804">Transcription</keyword>
<dbReference type="Gene3D" id="1.10.357.10">
    <property type="entry name" value="Tetracycline Repressor, domain 2"/>
    <property type="match status" value="1"/>
</dbReference>
<evidence type="ECO:0000256" key="2">
    <source>
        <dbReference type="ARBA" id="ARBA00023125"/>
    </source>
</evidence>
<dbReference type="OrthoDB" id="7056813at2"/>